<keyword evidence="3" id="KW-1185">Reference proteome</keyword>
<dbReference type="EMBL" id="BTSX01000006">
    <property type="protein sequence ID" value="GMT05130.1"/>
    <property type="molecule type" value="Genomic_DNA"/>
</dbReference>
<comment type="caution">
    <text evidence="2">The sequence shown here is derived from an EMBL/GenBank/DDBJ whole genome shotgun (WGS) entry which is preliminary data.</text>
</comment>
<dbReference type="AlphaFoldDB" id="A0AAV5UGG2"/>
<keyword evidence="1" id="KW-0732">Signal</keyword>
<gene>
    <name evidence="2" type="ORF">PENTCL1PPCAC_27304</name>
</gene>
<sequence>FLIQMRSLIVSFLAISFFDAVSSRNDFPNEVIVTSADLANGEIKDVGTAGEFYRLYAIYAGYINQDNTLTKQVTITDSKGAVFRLNEFHESGKVSYFLSDERIVVGPVTVHDPTSLSSQQKSIPIRLTYSIYLVSTKVPTLPVADAIEWSTRLTLNTDSYNGQEVKGVTILSADAFFTLRQFNFTSDSAFIIPRGYDLLSSEAKDSIIDLNQANADKSYITVFGPIATIVNSDPSKTGRFKLTYDVITTWGGISAGSSLTLLSPNWLSLDQSYSTSWGSYQEAFDRQFQYGKDTLLDLTISASSLKTGESITIEIKNEKGETNQLSYGPSDKGDKRETIYGTSLRLKANVANRAVPSTYPRFIVKVVSGISTTSMIIPLLLTVLNLLR</sequence>
<name>A0AAV5UGG2_9BILA</name>
<evidence type="ECO:0000313" key="2">
    <source>
        <dbReference type="EMBL" id="GMT05130.1"/>
    </source>
</evidence>
<accession>A0AAV5UGG2</accession>
<feature type="non-terminal residue" evidence="2">
    <location>
        <position position="1"/>
    </location>
</feature>
<reference evidence="2" key="1">
    <citation type="submission" date="2023-10" db="EMBL/GenBank/DDBJ databases">
        <title>Genome assembly of Pristionchus species.</title>
        <authorList>
            <person name="Yoshida K."/>
            <person name="Sommer R.J."/>
        </authorList>
    </citation>
    <scope>NUCLEOTIDE SEQUENCE</scope>
    <source>
        <strain evidence="2">RS0144</strain>
    </source>
</reference>
<dbReference type="Proteomes" id="UP001432027">
    <property type="component" value="Unassembled WGS sequence"/>
</dbReference>
<proteinExistence type="predicted"/>
<organism evidence="2 3">
    <name type="scientific">Pristionchus entomophagus</name>
    <dbReference type="NCBI Taxonomy" id="358040"/>
    <lineage>
        <taxon>Eukaryota</taxon>
        <taxon>Metazoa</taxon>
        <taxon>Ecdysozoa</taxon>
        <taxon>Nematoda</taxon>
        <taxon>Chromadorea</taxon>
        <taxon>Rhabditida</taxon>
        <taxon>Rhabditina</taxon>
        <taxon>Diplogasteromorpha</taxon>
        <taxon>Diplogasteroidea</taxon>
        <taxon>Neodiplogasteridae</taxon>
        <taxon>Pristionchus</taxon>
    </lineage>
</organism>
<feature type="chain" id="PRO_5044000247" evidence="1">
    <location>
        <begin position="24"/>
        <end position="388"/>
    </location>
</feature>
<evidence type="ECO:0000256" key="1">
    <source>
        <dbReference type="SAM" id="SignalP"/>
    </source>
</evidence>
<evidence type="ECO:0000313" key="3">
    <source>
        <dbReference type="Proteomes" id="UP001432027"/>
    </source>
</evidence>
<feature type="signal peptide" evidence="1">
    <location>
        <begin position="1"/>
        <end position="23"/>
    </location>
</feature>
<protein>
    <submittedName>
        <fullName evidence="2">Uncharacterized protein</fullName>
    </submittedName>
</protein>